<dbReference type="PANTHER" id="PTHR44591:SF25">
    <property type="entry name" value="CHEMOTAXIS TWO-COMPONENT RESPONSE REGULATOR"/>
    <property type="match status" value="1"/>
</dbReference>
<evidence type="ECO:0000313" key="4">
    <source>
        <dbReference type="EMBL" id="MFC4653494.1"/>
    </source>
</evidence>
<dbReference type="SUPFAM" id="SSF52172">
    <property type="entry name" value="CheY-like"/>
    <property type="match status" value="1"/>
</dbReference>
<dbReference type="Proteomes" id="UP001595962">
    <property type="component" value="Unassembled WGS sequence"/>
</dbReference>
<reference evidence="5" key="1">
    <citation type="journal article" date="2019" name="Int. J. Syst. Evol. Microbiol.">
        <title>The Global Catalogue of Microorganisms (GCM) 10K type strain sequencing project: providing services to taxonomists for standard genome sequencing and annotation.</title>
        <authorList>
            <consortium name="The Broad Institute Genomics Platform"/>
            <consortium name="The Broad Institute Genome Sequencing Center for Infectious Disease"/>
            <person name="Wu L."/>
            <person name="Ma J."/>
        </authorList>
    </citation>
    <scope>NUCLEOTIDE SEQUENCE [LARGE SCALE GENOMIC DNA]</scope>
    <source>
        <strain evidence="5">DT28</strain>
    </source>
</reference>
<evidence type="ECO:0000256" key="2">
    <source>
        <dbReference type="PROSITE-ProRule" id="PRU00169"/>
    </source>
</evidence>
<protein>
    <submittedName>
        <fullName evidence="4">Response regulator</fullName>
    </submittedName>
</protein>
<feature type="modified residue" description="4-aspartylphosphate" evidence="2">
    <location>
        <position position="53"/>
    </location>
</feature>
<feature type="domain" description="Response regulatory" evidence="3">
    <location>
        <begin position="4"/>
        <end position="120"/>
    </location>
</feature>
<dbReference type="SMART" id="SM00448">
    <property type="entry name" value="REC"/>
    <property type="match status" value="1"/>
</dbReference>
<dbReference type="InterPro" id="IPR050595">
    <property type="entry name" value="Bact_response_regulator"/>
</dbReference>
<gene>
    <name evidence="4" type="ORF">ACFO3I_00510</name>
</gene>
<keyword evidence="1 2" id="KW-0597">Phosphoprotein</keyword>
<dbReference type="PANTHER" id="PTHR44591">
    <property type="entry name" value="STRESS RESPONSE REGULATOR PROTEIN 1"/>
    <property type="match status" value="1"/>
</dbReference>
<dbReference type="InterPro" id="IPR011006">
    <property type="entry name" value="CheY-like_superfamily"/>
</dbReference>
<keyword evidence="5" id="KW-1185">Reference proteome</keyword>
<dbReference type="Gene3D" id="3.40.50.2300">
    <property type="match status" value="1"/>
</dbReference>
<evidence type="ECO:0000259" key="3">
    <source>
        <dbReference type="PROSITE" id="PS50110"/>
    </source>
</evidence>
<dbReference type="InterPro" id="IPR001789">
    <property type="entry name" value="Sig_transdc_resp-reg_receiver"/>
</dbReference>
<sequence length="122" mass="13587">MKKTILVVDDSLTLREVVQDLLSHAGFDVLQAEDAPAALALMDGRKLHLILCDLYMPGQNGLSLIQQVKQLPAYKFTPVIMLTTEHSEEFRLQAYQAGIKAWVTKPFSPHQLLTAVNKLISS</sequence>
<evidence type="ECO:0000313" key="5">
    <source>
        <dbReference type="Proteomes" id="UP001595962"/>
    </source>
</evidence>
<name>A0ABV9JJ65_9GAMM</name>
<dbReference type="EMBL" id="JBHSGB010000001">
    <property type="protein sequence ID" value="MFC4653494.1"/>
    <property type="molecule type" value="Genomic_DNA"/>
</dbReference>
<dbReference type="RefSeq" id="WP_377330838.1">
    <property type="nucleotide sequence ID" value="NZ_JBHSGB010000001.1"/>
</dbReference>
<dbReference type="Pfam" id="PF00072">
    <property type="entry name" value="Response_reg"/>
    <property type="match status" value="1"/>
</dbReference>
<proteinExistence type="predicted"/>
<comment type="caution">
    <text evidence="4">The sequence shown here is derived from an EMBL/GenBank/DDBJ whole genome shotgun (WGS) entry which is preliminary data.</text>
</comment>
<accession>A0ABV9JJ65</accession>
<dbReference type="PROSITE" id="PS50110">
    <property type="entry name" value="RESPONSE_REGULATORY"/>
    <property type="match status" value="1"/>
</dbReference>
<organism evidence="4 5">
    <name type="scientific">Rheinheimera marina</name>
    <dbReference type="NCBI Taxonomy" id="1774958"/>
    <lineage>
        <taxon>Bacteria</taxon>
        <taxon>Pseudomonadati</taxon>
        <taxon>Pseudomonadota</taxon>
        <taxon>Gammaproteobacteria</taxon>
        <taxon>Chromatiales</taxon>
        <taxon>Chromatiaceae</taxon>
        <taxon>Rheinheimera</taxon>
    </lineage>
</organism>
<evidence type="ECO:0000256" key="1">
    <source>
        <dbReference type="ARBA" id="ARBA00022553"/>
    </source>
</evidence>